<dbReference type="EMBL" id="CP001359">
    <property type="protein sequence ID" value="ACL65663.1"/>
    <property type="molecule type" value="Genomic_DNA"/>
</dbReference>
<evidence type="ECO:0000256" key="1">
    <source>
        <dbReference type="ARBA" id="ARBA00000085"/>
    </source>
</evidence>
<dbReference type="KEGG" id="acp:A2cp1_2325"/>
<dbReference type="SMART" id="SM00387">
    <property type="entry name" value="HATPase_c"/>
    <property type="match status" value="1"/>
</dbReference>
<keyword evidence="11" id="KW-1185">Reference proteome</keyword>
<dbReference type="HOGENOM" id="CLU_000445_89_2_7"/>
<dbReference type="SUPFAM" id="SSF55785">
    <property type="entry name" value="PYP-like sensor domain (PAS domain)"/>
    <property type="match status" value="1"/>
</dbReference>
<reference evidence="10" key="1">
    <citation type="submission" date="2009-01" db="EMBL/GenBank/DDBJ databases">
        <title>Complete sequence of Anaeromyxobacter dehalogenans 2CP-1.</title>
        <authorList>
            <consortium name="US DOE Joint Genome Institute"/>
            <person name="Lucas S."/>
            <person name="Copeland A."/>
            <person name="Lapidus A."/>
            <person name="Glavina del Rio T."/>
            <person name="Dalin E."/>
            <person name="Tice H."/>
            <person name="Bruce D."/>
            <person name="Goodwin L."/>
            <person name="Pitluck S."/>
            <person name="Saunders E."/>
            <person name="Brettin T."/>
            <person name="Detter J.C."/>
            <person name="Han C."/>
            <person name="Larimer F."/>
            <person name="Land M."/>
            <person name="Hauser L."/>
            <person name="Kyrpides N."/>
            <person name="Ovchinnikova G."/>
            <person name="Beliaev A.S."/>
            <person name="Richardson P."/>
        </authorList>
    </citation>
    <scope>NUCLEOTIDE SEQUENCE</scope>
    <source>
        <strain evidence="10">2CP-1</strain>
    </source>
</reference>
<dbReference type="Pfam" id="PF00512">
    <property type="entry name" value="HisKA"/>
    <property type="match status" value="1"/>
</dbReference>
<dbReference type="Pfam" id="PF00989">
    <property type="entry name" value="PAS"/>
    <property type="match status" value="1"/>
</dbReference>
<feature type="domain" description="Histidine kinase" evidence="8">
    <location>
        <begin position="142"/>
        <end position="359"/>
    </location>
</feature>
<dbReference type="CDD" id="cd00082">
    <property type="entry name" value="HisKA"/>
    <property type="match status" value="1"/>
</dbReference>
<dbReference type="AlphaFoldDB" id="B8JAE4"/>
<dbReference type="Pfam" id="PF02518">
    <property type="entry name" value="HATPase_c"/>
    <property type="match status" value="1"/>
</dbReference>
<dbReference type="RefSeq" id="WP_012633494.1">
    <property type="nucleotide sequence ID" value="NC_011891.1"/>
</dbReference>
<dbReference type="InterPro" id="IPR036097">
    <property type="entry name" value="HisK_dim/P_sf"/>
</dbReference>
<name>B8JAE4_ANAD2</name>
<dbReference type="InterPro" id="IPR035965">
    <property type="entry name" value="PAS-like_dom_sf"/>
</dbReference>
<dbReference type="InterPro" id="IPR003594">
    <property type="entry name" value="HATPase_dom"/>
</dbReference>
<dbReference type="PRINTS" id="PR00344">
    <property type="entry name" value="BCTRLSENSOR"/>
</dbReference>
<dbReference type="Proteomes" id="UP000007089">
    <property type="component" value="Chromosome"/>
</dbReference>
<dbReference type="PANTHER" id="PTHR43711:SF1">
    <property type="entry name" value="HISTIDINE KINASE 1"/>
    <property type="match status" value="1"/>
</dbReference>
<dbReference type="PROSITE" id="PS50109">
    <property type="entry name" value="HIS_KIN"/>
    <property type="match status" value="1"/>
</dbReference>
<accession>B8JAE4</accession>
<dbReference type="SMART" id="SM00091">
    <property type="entry name" value="PAS"/>
    <property type="match status" value="1"/>
</dbReference>
<dbReference type="InterPro" id="IPR013767">
    <property type="entry name" value="PAS_fold"/>
</dbReference>
<evidence type="ECO:0000313" key="10">
    <source>
        <dbReference type="EMBL" id="ACL65663.1"/>
    </source>
</evidence>
<protein>
    <recommendedName>
        <fullName evidence="2">histidine kinase</fullName>
        <ecNumber evidence="2">2.7.13.3</ecNumber>
    </recommendedName>
</protein>
<dbReference type="InterPro" id="IPR005467">
    <property type="entry name" value="His_kinase_dom"/>
</dbReference>
<dbReference type="Gene3D" id="3.30.450.20">
    <property type="entry name" value="PAS domain"/>
    <property type="match status" value="1"/>
</dbReference>
<dbReference type="InterPro" id="IPR000014">
    <property type="entry name" value="PAS"/>
</dbReference>
<evidence type="ECO:0000256" key="4">
    <source>
        <dbReference type="ARBA" id="ARBA00022679"/>
    </source>
</evidence>
<evidence type="ECO:0000259" key="8">
    <source>
        <dbReference type="PROSITE" id="PS50109"/>
    </source>
</evidence>
<evidence type="ECO:0000256" key="5">
    <source>
        <dbReference type="ARBA" id="ARBA00022777"/>
    </source>
</evidence>
<keyword evidence="5 10" id="KW-0418">Kinase</keyword>
<evidence type="ECO:0000256" key="3">
    <source>
        <dbReference type="ARBA" id="ARBA00022553"/>
    </source>
</evidence>
<keyword evidence="6" id="KW-0902">Two-component regulatory system</keyword>
<dbReference type="CDD" id="cd00130">
    <property type="entry name" value="PAS"/>
    <property type="match status" value="1"/>
</dbReference>
<dbReference type="InterPro" id="IPR050736">
    <property type="entry name" value="Sensor_HK_Regulatory"/>
</dbReference>
<dbReference type="Gene3D" id="3.30.565.10">
    <property type="entry name" value="Histidine kinase-like ATPase, C-terminal domain"/>
    <property type="match status" value="1"/>
</dbReference>
<dbReference type="SUPFAM" id="SSF47384">
    <property type="entry name" value="Homodimeric domain of signal transducing histidine kinase"/>
    <property type="match status" value="1"/>
</dbReference>
<proteinExistence type="predicted"/>
<dbReference type="CDD" id="cd00075">
    <property type="entry name" value="HATPase"/>
    <property type="match status" value="1"/>
</dbReference>
<keyword evidence="4" id="KW-0808">Transferase</keyword>
<comment type="catalytic activity">
    <reaction evidence="1">
        <text>ATP + protein L-histidine = ADP + protein N-phospho-L-histidine.</text>
        <dbReference type="EC" id="2.7.13.3"/>
    </reaction>
</comment>
<evidence type="ECO:0000259" key="9">
    <source>
        <dbReference type="PROSITE" id="PS50112"/>
    </source>
</evidence>
<dbReference type="InterPro" id="IPR004358">
    <property type="entry name" value="Sig_transdc_His_kin-like_C"/>
</dbReference>
<dbReference type="InterPro" id="IPR036890">
    <property type="entry name" value="HATPase_C_sf"/>
</dbReference>
<evidence type="ECO:0000256" key="2">
    <source>
        <dbReference type="ARBA" id="ARBA00012438"/>
    </source>
</evidence>
<evidence type="ECO:0000256" key="6">
    <source>
        <dbReference type="ARBA" id="ARBA00023012"/>
    </source>
</evidence>
<dbReference type="Gene3D" id="1.10.287.130">
    <property type="match status" value="1"/>
</dbReference>
<dbReference type="PANTHER" id="PTHR43711">
    <property type="entry name" value="TWO-COMPONENT HISTIDINE KINASE"/>
    <property type="match status" value="1"/>
</dbReference>
<gene>
    <name evidence="10" type="ordered locus">A2cp1_2325</name>
</gene>
<dbReference type="GO" id="GO:0000155">
    <property type="term" value="F:phosphorelay sensor kinase activity"/>
    <property type="evidence" value="ECO:0007669"/>
    <property type="project" value="InterPro"/>
</dbReference>
<feature type="domain" description="PAS" evidence="9">
    <location>
        <begin position="5"/>
        <end position="67"/>
    </location>
</feature>
<feature type="region of interest" description="Disordered" evidence="7">
    <location>
        <begin position="343"/>
        <end position="381"/>
    </location>
</feature>
<dbReference type="PROSITE" id="PS50112">
    <property type="entry name" value="PAS"/>
    <property type="match status" value="1"/>
</dbReference>
<evidence type="ECO:0000313" key="11">
    <source>
        <dbReference type="Proteomes" id="UP000007089"/>
    </source>
</evidence>
<dbReference type="GO" id="GO:0006355">
    <property type="term" value="P:regulation of DNA-templated transcription"/>
    <property type="evidence" value="ECO:0007669"/>
    <property type="project" value="InterPro"/>
</dbReference>
<dbReference type="FunFam" id="3.30.565.10:FF:000006">
    <property type="entry name" value="Sensor histidine kinase WalK"/>
    <property type="match status" value="1"/>
</dbReference>
<organism evidence="10 11">
    <name type="scientific">Anaeromyxobacter dehalogenans (strain ATCC BAA-258 / DSM 21875 / 2CP-1)</name>
    <dbReference type="NCBI Taxonomy" id="455488"/>
    <lineage>
        <taxon>Bacteria</taxon>
        <taxon>Pseudomonadati</taxon>
        <taxon>Myxococcota</taxon>
        <taxon>Myxococcia</taxon>
        <taxon>Myxococcales</taxon>
        <taxon>Cystobacterineae</taxon>
        <taxon>Anaeromyxobacteraceae</taxon>
        <taxon>Anaeromyxobacter</taxon>
    </lineage>
</organism>
<dbReference type="NCBIfam" id="TIGR00229">
    <property type="entry name" value="sensory_box"/>
    <property type="match status" value="1"/>
</dbReference>
<keyword evidence="3" id="KW-0597">Phosphoprotein</keyword>
<dbReference type="SMART" id="SM00388">
    <property type="entry name" value="HisKA"/>
    <property type="match status" value="1"/>
</dbReference>
<dbReference type="InterPro" id="IPR003661">
    <property type="entry name" value="HisK_dim/P_dom"/>
</dbReference>
<evidence type="ECO:0000256" key="7">
    <source>
        <dbReference type="SAM" id="MobiDB-lite"/>
    </source>
</evidence>
<dbReference type="EC" id="2.7.13.3" evidence="2"/>
<sequence length="381" mass="41527">MDFSLLDSVPDAMVIADDAGAIVFVNAHAERLFGYRCQDLVGRPVELLLPARYRTMHQVHRTAYQAAPRTRPMGLGLDLSGLRHDGAEFPAEISLSPILVDGRPCVIAAVRDATERRKIEERARLWRRAQEEVRERDEFLSVASHELRTPVTALQLQLQLLHRAALRSGEGLPAVVVERLETLERQTRRLGALVGELLDVSRMRLGKIELRREPLDLAEVAREAAGHAVGDLERSGSKLALDLQPVTGAWDRTRLEQVIANLLVNAAKFGQGRPIALHVAGDDGTARLRVSDQGIGIAQDQQARVFDRFARGVPAQNFGGLGLGLYIARQIVEAHGGTIDVTSEPGAGATFTVDLPRQPPAPGPEARPDAGAKEPQPGDLH</sequence>
<dbReference type="SUPFAM" id="SSF55874">
    <property type="entry name" value="ATPase domain of HSP90 chaperone/DNA topoisomerase II/histidine kinase"/>
    <property type="match status" value="1"/>
</dbReference>